<comment type="subcellular location">
    <subcellularLocation>
        <location evidence="1">Cell membrane</location>
        <topology evidence="1">Multi-pass membrane protein</topology>
    </subcellularLocation>
</comment>
<evidence type="ECO:0000313" key="11">
    <source>
        <dbReference type="Proteomes" id="UP000519126"/>
    </source>
</evidence>
<keyword evidence="3" id="KW-1003">Cell membrane</keyword>
<keyword evidence="6 7" id="KW-0472">Membrane</keyword>
<feature type="domain" description="YetF C-terminal" evidence="8">
    <location>
        <begin position="87"/>
        <end position="156"/>
    </location>
</feature>
<evidence type="ECO:0000256" key="2">
    <source>
        <dbReference type="ARBA" id="ARBA00006448"/>
    </source>
</evidence>
<dbReference type="RefSeq" id="WP_170070874.1">
    <property type="nucleotide sequence ID" value="NZ_JABBCX010000001.1"/>
</dbReference>
<feature type="domain" description="YetF-like N-terminal transmembrane" evidence="9">
    <location>
        <begin position="17"/>
        <end position="84"/>
    </location>
</feature>
<dbReference type="Gene3D" id="3.30.240.20">
    <property type="entry name" value="bsu07140 like domains"/>
    <property type="match status" value="1"/>
</dbReference>
<dbReference type="PANTHER" id="PTHR34582">
    <property type="entry name" value="UPF0702 TRANSMEMBRANE PROTEIN YCAP"/>
    <property type="match status" value="1"/>
</dbReference>
<dbReference type="PANTHER" id="PTHR34582:SF6">
    <property type="entry name" value="UPF0702 TRANSMEMBRANE PROTEIN YCAP"/>
    <property type="match status" value="1"/>
</dbReference>
<accession>A0A7X9U3I5</accession>
<evidence type="ECO:0000313" key="10">
    <source>
        <dbReference type="EMBL" id="NMF46957.1"/>
    </source>
</evidence>
<evidence type="ECO:0000259" key="8">
    <source>
        <dbReference type="Pfam" id="PF04239"/>
    </source>
</evidence>
<dbReference type="AlphaFoldDB" id="A0A7X9U3I5"/>
<dbReference type="InterPro" id="IPR023090">
    <property type="entry name" value="UPF0702_alpha/beta_dom_sf"/>
</dbReference>
<protein>
    <submittedName>
        <fullName evidence="10">DUF421 domain-containing protein</fullName>
    </submittedName>
</protein>
<evidence type="ECO:0000256" key="6">
    <source>
        <dbReference type="ARBA" id="ARBA00023136"/>
    </source>
</evidence>
<evidence type="ECO:0000256" key="7">
    <source>
        <dbReference type="SAM" id="Phobius"/>
    </source>
</evidence>
<dbReference type="EMBL" id="JABBCX010000001">
    <property type="protein sequence ID" value="NMF46957.1"/>
    <property type="molecule type" value="Genomic_DNA"/>
</dbReference>
<keyword evidence="4 7" id="KW-0812">Transmembrane</keyword>
<name>A0A7X9U3I5_9GAMM</name>
<organism evidence="10 11">
    <name type="scientific">Pseudoalteromonas arctica</name>
    <dbReference type="NCBI Taxonomy" id="394751"/>
    <lineage>
        <taxon>Bacteria</taxon>
        <taxon>Pseudomonadati</taxon>
        <taxon>Pseudomonadota</taxon>
        <taxon>Gammaproteobacteria</taxon>
        <taxon>Alteromonadales</taxon>
        <taxon>Pseudoalteromonadaceae</taxon>
        <taxon>Pseudoalteromonas</taxon>
    </lineage>
</organism>
<keyword evidence="5 7" id="KW-1133">Transmembrane helix</keyword>
<evidence type="ECO:0000259" key="9">
    <source>
        <dbReference type="Pfam" id="PF20730"/>
    </source>
</evidence>
<feature type="transmembrane region" description="Helical" evidence="7">
    <location>
        <begin position="64"/>
        <end position="86"/>
    </location>
</feature>
<dbReference type="Proteomes" id="UP000519126">
    <property type="component" value="Unassembled WGS sequence"/>
</dbReference>
<evidence type="ECO:0000256" key="1">
    <source>
        <dbReference type="ARBA" id="ARBA00004651"/>
    </source>
</evidence>
<comment type="similarity">
    <text evidence="2">Belongs to the UPF0702 family.</text>
</comment>
<dbReference type="GO" id="GO:0005886">
    <property type="term" value="C:plasma membrane"/>
    <property type="evidence" value="ECO:0007669"/>
    <property type="project" value="UniProtKB-SubCell"/>
</dbReference>
<proteinExistence type="inferred from homology"/>
<dbReference type="Pfam" id="PF04239">
    <property type="entry name" value="DUF421"/>
    <property type="match status" value="1"/>
</dbReference>
<evidence type="ECO:0000256" key="5">
    <source>
        <dbReference type="ARBA" id="ARBA00022989"/>
    </source>
</evidence>
<dbReference type="Pfam" id="PF20730">
    <property type="entry name" value="YetF_N"/>
    <property type="match status" value="1"/>
</dbReference>
<dbReference type="InterPro" id="IPR048454">
    <property type="entry name" value="YetF_N"/>
</dbReference>
<comment type="caution">
    <text evidence="10">The sequence shown here is derived from an EMBL/GenBank/DDBJ whole genome shotgun (WGS) entry which is preliminary data.</text>
</comment>
<reference evidence="10 11" key="1">
    <citation type="submission" date="2020-04" db="EMBL/GenBank/DDBJ databases">
        <title>Genome Sequencing and Assembley of Pseudoalteromonas artica.</title>
        <authorList>
            <person name="Akerly B."/>
            <person name="Cook G."/>
        </authorList>
    </citation>
    <scope>NUCLEOTIDE SEQUENCE [LARGE SCALE GENOMIC DNA]</scope>
    <source>
        <strain evidence="10 11">NEC-BIFX-0059</strain>
    </source>
</reference>
<feature type="transmembrane region" description="Helical" evidence="7">
    <location>
        <begin position="39"/>
        <end position="58"/>
    </location>
</feature>
<evidence type="ECO:0000256" key="3">
    <source>
        <dbReference type="ARBA" id="ARBA00022475"/>
    </source>
</evidence>
<gene>
    <name evidence="10" type="ORF">HHL01_01990</name>
</gene>
<evidence type="ECO:0000256" key="4">
    <source>
        <dbReference type="ARBA" id="ARBA00022692"/>
    </source>
</evidence>
<feature type="transmembrane region" description="Helical" evidence="7">
    <location>
        <begin position="6"/>
        <end position="27"/>
    </location>
</feature>
<dbReference type="InterPro" id="IPR007353">
    <property type="entry name" value="DUF421"/>
</dbReference>
<sequence>MFFDDVQGLVRVLIIGVLGYVALVFWLRVSGKRTLSKWNVFDFVVTIALGSILASVIISKSVALLEGILAFVVLIGLQYLITWLSVRSSKFAALVKAEPTLLLSDGEYCTAALKSQRVTKSEIRAAIRGAGILAIEDVAAVVLETDGSFSVMPHNNSGSKTALSDVVSVKE</sequence>